<evidence type="ECO:0000256" key="2">
    <source>
        <dbReference type="ARBA" id="ARBA00022833"/>
    </source>
</evidence>
<evidence type="ECO:0000313" key="7">
    <source>
        <dbReference type="EMBL" id="KAK8747467.1"/>
    </source>
</evidence>
<keyword evidence="2 4" id="KW-0862">Zinc</keyword>
<feature type="region of interest" description="Disordered" evidence="5">
    <location>
        <begin position="272"/>
        <end position="317"/>
    </location>
</feature>
<dbReference type="EMBL" id="JARKIK010000015">
    <property type="protein sequence ID" value="KAK8747467.1"/>
    <property type="molecule type" value="Genomic_DNA"/>
</dbReference>
<feature type="compositionally biased region" description="Basic and acidic residues" evidence="5">
    <location>
        <begin position="447"/>
        <end position="459"/>
    </location>
</feature>
<dbReference type="FunFam" id="2.10.110.10:FF:000122">
    <property type="entry name" value="LIM domain and actin-binding protein"/>
    <property type="match status" value="1"/>
</dbReference>
<feature type="compositionally biased region" description="Polar residues" evidence="5">
    <location>
        <begin position="462"/>
        <end position="474"/>
    </location>
</feature>
<dbReference type="GO" id="GO:0046872">
    <property type="term" value="F:metal ion binding"/>
    <property type="evidence" value="ECO:0007669"/>
    <property type="project" value="UniProtKB-KW"/>
</dbReference>
<dbReference type="PANTHER" id="PTHR24206">
    <property type="entry name" value="OS06G0237300 PROTEIN"/>
    <property type="match status" value="1"/>
</dbReference>
<feature type="compositionally biased region" description="Acidic residues" evidence="5">
    <location>
        <begin position="272"/>
        <end position="296"/>
    </location>
</feature>
<name>A0AAW0XSW7_CHEQU</name>
<dbReference type="SMART" id="SM00132">
    <property type="entry name" value="LIM"/>
    <property type="match status" value="1"/>
</dbReference>
<feature type="region of interest" description="Disordered" evidence="5">
    <location>
        <begin position="722"/>
        <end position="741"/>
    </location>
</feature>
<evidence type="ECO:0000256" key="5">
    <source>
        <dbReference type="SAM" id="MobiDB-lite"/>
    </source>
</evidence>
<feature type="region of interest" description="Disordered" evidence="5">
    <location>
        <begin position="685"/>
        <end position="704"/>
    </location>
</feature>
<feature type="region of interest" description="Disordered" evidence="5">
    <location>
        <begin position="356"/>
        <end position="386"/>
    </location>
</feature>
<dbReference type="SUPFAM" id="SSF57716">
    <property type="entry name" value="Glucocorticoid receptor-like (DNA-binding domain)"/>
    <property type="match status" value="2"/>
</dbReference>
<evidence type="ECO:0000256" key="3">
    <source>
        <dbReference type="ARBA" id="ARBA00023038"/>
    </source>
</evidence>
<proteinExistence type="predicted"/>
<evidence type="ECO:0000259" key="6">
    <source>
        <dbReference type="PROSITE" id="PS50023"/>
    </source>
</evidence>
<evidence type="ECO:0000313" key="8">
    <source>
        <dbReference type="Proteomes" id="UP001445076"/>
    </source>
</evidence>
<sequence length="741" mass="86233">MADAEATDAAEGEACVDQKGRRHRENGVSATTTDKKKKKSEDGEKKSKKKKKKKKGESEKENMKARYQYRDDLLAKHVGPRVRSFDATKMKNKFEKPKQATQVSSECKMCGKQVFQMEKIVAEKASWHKNCFRCKECNSLLTLETYQSHEGVLYCKPHFKDLFRPKAVIEDPDEARRDRLMRRPKMIVLESQPQALPDDVVRSTDKPDYGLEDLSAANLKQKFAMFELISTEEEQRPEPIPVRRSQSLLNRAAKFMHSDDDDYGVENAELGEYEEYDEEEDEEQDDEEGEEDDEEHGDQAITKKGRPTSFSGLHDLKAGWLQKNRREELSRKRREDLSKFRQMLCAGKNITTREMFESGNFEDQDKRPKRKEPIAIEGRPAAKNLREKFERGLSMDEDENHERREVDDVLKNAETASKARNLFKKIDSAVSEEGSEVVMRPRSSAQARKENRLSREGKRIRNFTSQVHGEQSQDGNDDEVSIENSSLVNRFKFFATYEERVKQEEKKRRKVFRFTPPRDSADKVDEDLVKAHLPKRCMAINCAVCRLRGIDVEEQELGRDPNLIRCTDNYEDEVDCRKTRSVLEMFKRMEMQSEEEEDRGPRPLKRFTPPPEGEGDDDSEEDEDSDEEYSDEDEEEDSEEDDEDDDDETERKPKYKDEILEMVKSSQSARKAASLRAKFEKWESEVERNNEYNRGDIPEGDEECMPSIDTARNLRAMFENKAQEASRPVTNRPKIKVNRFV</sequence>
<keyword evidence="1 4" id="KW-0479">Metal-binding</keyword>
<feature type="region of interest" description="Disordered" evidence="5">
    <location>
        <begin position="1"/>
        <end position="64"/>
    </location>
</feature>
<feature type="compositionally biased region" description="Acidic residues" evidence="5">
    <location>
        <begin position="1"/>
        <end position="11"/>
    </location>
</feature>
<dbReference type="Proteomes" id="UP001445076">
    <property type="component" value="Unassembled WGS sequence"/>
</dbReference>
<dbReference type="PROSITE" id="PS00478">
    <property type="entry name" value="LIM_DOMAIN_1"/>
    <property type="match status" value="1"/>
</dbReference>
<reference evidence="7 8" key="1">
    <citation type="journal article" date="2024" name="BMC Genomics">
        <title>Genome assembly of redclaw crayfish (Cherax quadricarinatus) provides insights into its immune adaptation and hypoxia tolerance.</title>
        <authorList>
            <person name="Liu Z."/>
            <person name="Zheng J."/>
            <person name="Li H."/>
            <person name="Fang K."/>
            <person name="Wang S."/>
            <person name="He J."/>
            <person name="Zhou D."/>
            <person name="Weng S."/>
            <person name="Chi M."/>
            <person name="Gu Z."/>
            <person name="He J."/>
            <person name="Li F."/>
            <person name="Wang M."/>
        </authorList>
    </citation>
    <scope>NUCLEOTIDE SEQUENCE [LARGE SCALE GENOMIC DNA]</scope>
    <source>
        <strain evidence="7">ZL_2023a</strain>
    </source>
</reference>
<dbReference type="PROSITE" id="PS50023">
    <property type="entry name" value="LIM_DOMAIN_2"/>
    <property type="match status" value="1"/>
</dbReference>
<feature type="region of interest" description="Disordered" evidence="5">
    <location>
        <begin position="430"/>
        <end position="480"/>
    </location>
</feature>
<gene>
    <name evidence="7" type="ORF">OTU49_017534</name>
</gene>
<dbReference type="Pfam" id="PF00412">
    <property type="entry name" value="LIM"/>
    <property type="match status" value="1"/>
</dbReference>
<protein>
    <recommendedName>
        <fullName evidence="6">LIM zinc-binding domain-containing protein</fullName>
    </recommendedName>
</protein>
<feature type="compositionally biased region" description="Basic and acidic residues" evidence="5">
    <location>
        <begin position="363"/>
        <end position="374"/>
    </location>
</feature>
<dbReference type="Gene3D" id="2.10.110.10">
    <property type="entry name" value="Cysteine Rich Protein"/>
    <property type="match status" value="1"/>
</dbReference>
<evidence type="ECO:0000256" key="4">
    <source>
        <dbReference type="PROSITE-ProRule" id="PRU00125"/>
    </source>
</evidence>
<feature type="compositionally biased region" description="Basic and acidic residues" evidence="5">
    <location>
        <begin position="685"/>
        <end position="697"/>
    </location>
</feature>
<evidence type="ECO:0000256" key="1">
    <source>
        <dbReference type="ARBA" id="ARBA00022723"/>
    </source>
</evidence>
<organism evidence="7 8">
    <name type="scientific">Cherax quadricarinatus</name>
    <name type="common">Australian red claw crayfish</name>
    <dbReference type="NCBI Taxonomy" id="27406"/>
    <lineage>
        <taxon>Eukaryota</taxon>
        <taxon>Metazoa</taxon>
        <taxon>Ecdysozoa</taxon>
        <taxon>Arthropoda</taxon>
        <taxon>Crustacea</taxon>
        <taxon>Multicrustacea</taxon>
        <taxon>Malacostraca</taxon>
        <taxon>Eumalacostraca</taxon>
        <taxon>Eucarida</taxon>
        <taxon>Decapoda</taxon>
        <taxon>Pleocyemata</taxon>
        <taxon>Astacidea</taxon>
        <taxon>Parastacoidea</taxon>
        <taxon>Parastacidae</taxon>
        <taxon>Cherax</taxon>
    </lineage>
</organism>
<feature type="compositionally biased region" description="Basic residues" evidence="5">
    <location>
        <begin position="46"/>
        <end position="55"/>
    </location>
</feature>
<comment type="caution">
    <text evidence="7">The sequence shown here is derived from an EMBL/GenBank/DDBJ whole genome shotgun (WGS) entry which is preliminary data.</text>
</comment>
<keyword evidence="8" id="KW-1185">Reference proteome</keyword>
<dbReference type="InterPro" id="IPR001781">
    <property type="entry name" value="Znf_LIM"/>
</dbReference>
<accession>A0AAW0XSW7</accession>
<feature type="region of interest" description="Disordered" evidence="5">
    <location>
        <begin position="588"/>
        <end position="670"/>
    </location>
</feature>
<feature type="domain" description="LIM zinc-binding" evidence="6">
    <location>
        <begin position="105"/>
        <end position="165"/>
    </location>
</feature>
<keyword evidence="3 4" id="KW-0440">LIM domain</keyword>
<feature type="compositionally biased region" description="Acidic residues" evidence="5">
    <location>
        <begin position="613"/>
        <end position="648"/>
    </location>
</feature>
<feature type="region of interest" description="Disordered" evidence="5">
    <location>
        <begin position="391"/>
        <end position="410"/>
    </location>
</feature>
<feature type="compositionally biased region" description="Basic and acidic residues" evidence="5">
    <location>
        <begin position="649"/>
        <end position="661"/>
    </location>
</feature>
<dbReference type="AlphaFoldDB" id="A0AAW0XSW7"/>